<comment type="caution">
    <text evidence="1">The sequence shown here is derived from an EMBL/GenBank/DDBJ whole genome shotgun (WGS) entry which is preliminary data.</text>
</comment>
<dbReference type="EMBL" id="JBBPBM010000553">
    <property type="protein sequence ID" value="KAK8494206.1"/>
    <property type="molecule type" value="Genomic_DNA"/>
</dbReference>
<gene>
    <name evidence="1" type="ORF">V6N12_021139</name>
</gene>
<sequence>MLFLLSWRWLRWWCVCYAWCTLRVTFGAALRSDAIRGGASFVRLASYPRDYFGSPRLEPGSLPPRLGFHPTSEGYPIGDLAPGWAWRQVYGACSPLLLPCTIGALALLVAPARGALDTALDVALASLRLGILQHSYCLLQPLFVVVHSTSPLDRPLVALSLLRAVQHPRCFSAAAKVPVSSVGCSLCQGPPMACESLRGLACKSPLGRFLWAITLCRKPHYFVLCELPI</sequence>
<proteinExistence type="predicted"/>
<dbReference type="Proteomes" id="UP001472677">
    <property type="component" value="Unassembled WGS sequence"/>
</dbReference>
<accession>A0ABR2AKY2</accession>
<evidence type="ECO:0000313" key="2">
    <source>
        <dbReference type="Proteomes" id="UP001472677"/>
    </source>
</evidence>
<reference evidence="1 2" key="1">
    <citation type="journal article" date="2024" name="G3 (Bethesda)">
        <title>Genome assembly of Hibiscus sabdariffa L. provides insights into metabolisms of medicinal natural products.</title>
        <authorList>
            <person name="Kim T."/>
        </authorList>
    </citation>
    <scope>NUCLEOTIDE SEQUENCE [LARGE SCALE GENOMIC DNA]</scope>
    <source>
        <strain evidence="1">TK-2024</strain>
        <tissue evidence="1">Old leaves</tissue>
    </source>
</reference>
<name>A0ABR2AKY2_9ROSI</name>
<protein>
    <recommendedName>
        <fullName evidence="3">Secreted protein</fullName>
    </recommendedName>
</protein>
<evidence type="ECO:0008006" key="3">
    <source>
        <dbReference type="Google" id="ProtNLM"/>
    </source>
</evidence>
<organism evidence="1 2">
    <name type="scientific">Hibiscus sabdariffa</name>
    <name type="common">roselle</name>
    <dbReference type="NCBI Taxonomy" id="183260"/>
    <lineage>
        <taxon>Eukaryota</taxon>
        <taxon>Viridiplantae</taxon>
        <taxon>Streptophyta</taxon>
        <taxon>Embryophyta</taxon>
        <taxon>Tracheophyta</taxon>
        <taxon>Spermatophyta</taxon>
        <taxon>Magnoliopsida</taxon>
        <taxon>eudicotyledons</taxon>
        <taxon>Gunneridae</taxon>
        <taxon>Pentapetalae</taxon>
        <taxon>rosids</taxon>
        <taxon>malvids</taxon>
        <taxon>Malvales</taxon>
        <taxon>Malvaceae</taxon>
        <taxon>Malvoideae</taxon>
        <taxon>Hibiscus</taxon>
    </lineage>
</organism>
<evidence type="ECO:0000313" key="1">
    <source>
        <dbReference type="EMBL" id="KAK8494206.1"/>
    </source>
</evidence>
<keyword evidence="2" id="KW-1185">Reference proteome</keyword>